<keyword evidence="3" id="KW-1185">Reference proteome</keyword>
<dbReference type="RefSeq" id="XP_004361209.1">
    <property type="nucleotide sequence ID" value="XM_004361152.1"/>
</dbReference>
<dbReference type="AlphaFoldDB" id="F4PLD6"/>
<name>F4PLD6_CACFS</name>
<dbReference type="EMBL" id="GL883008">
    <property type="protein sequence ID" value="EGG23358.1"/>
    <property type="molecule type" value="Genomic_DNA"/>
</dbReference>
<dbReference type="Proteomes" id="UP000007797">
    <property type="component" value="Unassembled WGS sequence"/>
</dbReference>
<gene>
    <name evidence="2" type="ORF">DFA_05490</name>
</gene>
<organism evidence="2 3">
    <name type="scientific">Cavenderia fasciculata</name>
    <name type="common">Slime mold</name>
    <name type="synonym">Dictyostelium fasciculatum</name>
    <dbReference type="NCBI Taxonomy" id="261658"/>
    <lineage>
        <taxon>Eukaryota</taxon>
        <taxon>Amoebozoa</taxon>
        <taxon>Evosea</taxon>
        <taxon>Eumycetozoa</taxon>
        <taxon>Dictyostelia</taxon>
        <taxon>Acytosteliales</taxon>
        <taxon>Cavenderiaceae</taxon>
        <taxon>Cavenderia</taxon>
    </lineage>
</organism>
<proteinExistence type="predicted"/>
<reference evidence="3" key="1">
    <citation type="journal article" date="2011" name="Genome Res.">
        <title>Phylogeny-wide analysis of social amoeba genomes highlights ancient origins for complex intercellular communication.</title>
        <authorList>
            <person name="Heidel A.J."/>
            <person name="Lawal H.M."/>
            <person name="Felder M."/>
            <person name="Schilde C."/>
            <person name="Helps N.R."/>
            <person name="Tunggal B."/>
            <person name="Rivero F."/>
            <person name="John U."/>
            <person name="Schleicher M."/>
            <person name="Eichinger L."/>
            <person name="Platzer M."/>
            <person name="Noegel A.A."/>
            <person name="Schaap P."/>
            <person name="Gloeckner G."/>
        </authorList>
    </citation>
    <scope>NUCLEOTIDE SEQUENCE [LARGE SCALE GENOMIC DNA]</scope>
    <source>
        <strain evidence="3">SH3</strain>
    </source>
</reference>
<feature type="compositionally biased region" description="Polar residues" evidence="1">
    <location>
        <begin position="24"/>
        <end position="45"/>
    </location>
</feature>
<evidence type="ECO:0000313" key="2">
    <source>
        <dbReference type="EMBL" id="EGG23358.1"/>
    </source>
</evidence>
<protein>
    <submittedName>
        <fullName evidence="2">Uncharacterized protein</fullName>
    </submittedName>
</protein>
<dbReference type="OrthoDB" id="9975849at2759"/>
<feature type="region of interest" description="Disordered" evidence="1">
    <location>
        <begin position="489"/>
        <end position="574"/>
    </location>
</feature>
<sequence>MNKQGRFGSLQPESDDDIIEPEKPSSQSAHTTPNQSPPYQHSTKNTSSSSPRDPSTTSNQHTSSLTDSHTLGNSTSTTSTTSTTTTTSNQVSNESSSIKPPEIPFLRPNANRQYSFLDKKEAFHVSTGCKEIVDMLNTMDPKFRSSYRIELVLQEDGMWDLRLCLDPDAWFEISYQQDQVKALANAQNYINLAREEYNKVAPEDRQDPPRCEKKACDFEGNEGGCYFKNKKRDPKFPGLPPAEKQRIIVHLKTYYHQEWVCLREVRDTKTQNMHHCGVKVYSGAILNRKEKVLRDFVPNFSVLSRWSEKAREIMMMPNPSKENNPIPHNNVEMVKDPEFWRNANQICTKLEELKLDKSLKLRSDSPPATNRIVINYGQWETGVRGNPWLEECHAHAHIWLSSEFVLSLQSQKNNFNDPFLKRLQLILDGNVYRPNDYLYQNYTRLESRIFPKTQSSLHNTINTMQKQLANQEAMLNQILRNLGIDNNFNTGDSTNNTSNDNNNTSNDNNINTVNSTNNNSSNNNTSNSTNNTSNDNNIFTVNSTNNNSSNNTGNSTNIKINNNNNNKKKNKKKK</sequence>
<accession>F4PLD6</accession>
<feature type="compositionally biased region" description="Low complexity" evidence="1">
    <location>
        <begin position="68"/>
        <end position="97"/>
    </location>
</feature>
<evidence type="ECO:0000256" key="1">
    <source>
        <dbReference type="SAM" id="MobiDB-lite"/>
    </source>
</evidence>
<evidence type="ECO:0000313" key="3">
    <source>
        <dbReference type="Proteomes" id="UP000007797"/>
    </source>
</evidence>
<feature type="compositionally biased region" description="Low complexity" evidence="1">
    <location>
        <begin position="489"/>
        <end position="565"/>
    </location>
</feature>
<feature type="compositionally biased region" description="Low complexity" evidence="1">
    <location>
        <begin position="46"/>
        <end position="58"/>
    </location>
</feature>
<dbReference type="GeneID" id="14875465"/>
<feature type="region of interest" description="Disordered" evidence="1">
    <location>
        <begin position="1"/>
        <end position="107"/>
    </location>
</feature>
<dbReference type="KEGG" id="dfa:DFA_05490"/>